<dbReference type="EMBL" id="NSFD01000053">
    <property type="protein sequence ID" value="PBA24242.1"/>
    <property type="molecule type" value="Genomic_DNA"/>
</dbReference>
<dbReference type="Proteomes" id="UP000217768">
    <property type="component" value="Unassembled WGS sequence"/>
</dbReference>
<protein>
    <submittedName>
        <fullName evidence="1">Uncharacterized protein</fullName>
    </submittedName>
</protein>
<organism evidence="1 2">
    <name type="scientific">Mycobacterium avium</name>
    <dbReference type="NCBI Taxonomy" id="1764"/>
    <lineage>
        <taxon>Bacteria</taxon>
        <taxon>Bacillati</taxon>
        <taxon>Actinomycetota</taxon>
        <taxon>Actinomycetes</taxon>
        <taxon>Mycobacteriales</taxon>
        <taxon>Mycobacteriaceae</taxon>
        <taxon>Mycobacterium</taxon>
        <taxon>Mycobacterium avium complex (MAC)</taxon>
    </lineage>
</organism>
<evidence type="ECO:0000313" key="2">
    <source>
        <dbReference type="Proteomes" id="UP000217768"/>
    </source>
</evidence>
<accession>A0A2A2ZCH1</accession>
<dbReference type="AlphaFoldDB" id="A0A2A2ZCH1"/>
<reference evidence="1 2" key="1">
    <citation type="submission" date="2017-08" db="EMBL/GenBank/DDBJ databases">
        <title>Phylogenetic analysis of Mycobacterium avium complex whole genomes.</title>
        <authorList>
            <person name="Caverly L.J."/>
            <person name="Spilker T."/>
            <person name="Lipuma J."/>
        </authorList>
    </citation>
    <scope>NUCLEOTIDE SEQUENCE [LARGE SCALE GENOMIC DNA]</scope>
    <source>
        <strain evidence="1 2">FLAC0165</strain>
    </source>
</reference>
<sequence>MLDIFAATSHCFQLRLIVLFGRQSETEVDDSRFSSPCHVAAPIPQPYGALSAQPNVCVI</sequence>
<comment type="caution">
    <text evidence="1">The sequence shown here is derived from an EMBL/GenBank/DDBJ whole genome shotgun (WGS) entry which is preliminary data.</text>
</comment>
<name>A0A2A2ZCH1_MYCAV</name>
<evidence type="ECO:0000313" key="1">
    <source>
        <dbReference type="EMBL" id="PBA24242.1"/>
    </source>
</evidence>
<gene>
    <name evidence="1" type="ORF">CKJ66_24060</name>
</gene>
<proteinExistence type="predicted"/>